<gene>
    <name evidence="6" type="ORF">UFOPK1704_00245</name>
</gene>
<evidence type="ECO:0000313" key="6">
    <source>
        <dbReference type="EMBL" id="CAB4567149.1"/>
    </source>
</evidence>
<dbReference type="AlphaFoldDB" id="A0A6J6DW31"/>
<dbReference type="InterPro" id="IPR053931">
    <property type="entry name" value="RapZ_C"/>
</dbReference>
<keyword evidence="1" id="KW-0547">Nucleotide-binding</keyword>
<accession>A0A6J6DW31</accession>
<evidence type="ECO:0000256" key="1">
    <source>
        <dbReference type="ARBA" id="ARBA00022741"/>
    </source>
</evidence>
<dbReference type="EMBL" id="CAEZTQ010000029">
    <property type="protein sequence ID" value="CAB4567149.1"/>
    <property type="molecule type" value="Genomic_DNA"/>
</dbReference>
<dbReference type="PANTHER" id="PTHR30448:SF0">
    <property type="entry name" value="RNASE ADAPTER PROTEIN RAPZ"/>
    <property type="match status" value="1"/>
</dbReference>
<dbReference type="InterPro" id="IPR005337">
    <property type="entry name" value="RapZ-like"/>
</dbReference>
<feature type="domain" description="RapZ C-terminal" evidence="5">
    <location>
        <begin position="163"/>
        <end position="282"/>
    </location>
</feature>
<reference evidence="6" key="1">
    <citation type="submission" date="2020-05" db="EMBL/GenBank/DDBJ databases">
        <authorList>
            <person name="Chiriac C."/>
            <person name="Salcher M."/>
            <person name="Ghai R."/>
            <person name="Kavagutti S V."/>
        </authorList>
    </citation>
    <scope>NUCLEOTIDE SEQUENCE</scope>
</reference>
<protein>
    <submittedName>
        <fullName evidence="6">Unannotated protein</fullName>
    </submittedName>
</protein>
<evidence type="ECO:0000256" key="2">
    <source>
        <dbReference type="ARBA" id="ARBA00022840"/>
    </source>
</evidence>
<dbReference type="InterPro" id="IPR027417">
    <property type="entry name" value="P-loop_NTPase"/>
</dbReference>
<keyword evidence="3" id="KW-0342">GTP-binding</keyword>
<evidence type="ECO:0000256" key="3">
    <source>
        <dbReference type="ARBA" id="ARBA00023134"/>
    </source>
</evidence>
<evidence type="ECO:0000259" key="4">
    <source>
        <dbReference type="Pfam" id="PF03668"/>
    </source>
</evidence>
<name>A0A6J6DW31_9ZZZZ</name>
<feature type="domain" description="RapZ-like N-terminal" evidence="4">
    <location>
        <begin position="3"/>
        <end position="155"/>
    </location>
</feature>
<dbReference type="InterPro" id="IPR053930">
    <property type="entry name" value="RapZ-like_N"/>
</dbReference>
<dbReference type="Pfam" id="PF22740">
    <property type="entry name" value="PapZ_C"/>
    <property type="match status" value="1"/>
</dbReference>
<dbReference type="PIRSF" id="PIRSF005052">
    <property type="entry name" value="P-loopkin"/>
    <property type="match status" value="1"/>
</dbReference>
<evidence type="ECO:0000259" key="5">
    <source>
        <dbReference type="Pfam" id="PF22740"/>
    </source>
</evidence>
<dbReference type="Pfam" id="PF03668">
    <property type="entry name" value="RapZ-like_N"/>
    <property type="match status" value="1"/>
</dbReference>
<dbReference type="HAMAP" id="MF_00636">
    <property type="entry name" value="RapZ_like"/>
    <property type="match status" value="1"/>
</dbReference>
<dbReference type="SUPFAM" id="SSF52540">
    <property type="entry name" value="P-loop containing nucleoside triphosphate hydrolases"/>
    <property type="match status" value="1"/>
</dbReference>
<sequence>MTDILVVTGLSGAGRSQAADDLEDLGWFVVDNLPVVLIDKVVELTGEAGGEIGKLCLVVGNARHQTAILESIDLLRSQGHTVRILFLEASTRELVRRYVATRRKHPMSDGVMGLESVIESERAAINQVKAAADLLIDTTGLSVHDLKRQMIQLFGPENAGDALQISLVSFGFKNGVPMDVDMVFDVRFLPNPHWNEDLRPQSGLDEPVKDFVLSQPLANEFLERVTSLVNVILPAYLHEGRSYLTIGVGCTGGRHRSVAISEELARLLTVQGRNPRVSHRDISL</sequence>
<dbReference type="GO" id="GO:0005524">
    <property type="term" value="F:ATP binding"/>
    <property type="evidence" value="ECO:0007669"/>
    <property type="project" value="UniProtKB-KW"/>
</dbReference>
<dbReference type="Gene3D" id="3.40.50.300">
    <property type="entry name" value="P-loop containing nucleotide triphosphate hydrolases"/>
    <property type="match status" value="1"/>
</dbReference>
<keyword evidence="2" id="KW-0067">ATP-binding</keyword>
<organism evidence="6">
    <name type="scientific">freshwater metagenome</name>
    <dbReference type="NCBI Taxonomy" id="449393"/>
    <lineage>
        <taxon>unclassified sequences</taxon>
        <taxon>metagenomes</taxon>
        <taxon>ecological metagenomes</taxon>
    </lineage>
</organism>
<dbReference type="GO" id="GO:0005525">
    <property type="term" value="F:GTP binding"/>
    <property type="evidence" value="ECO:0007669"/>
    <property type="project" value="UniProtKB-KW"/>
</dbReference>
<proteinExistence type="inferred from homology"/>
<dbReference type="PANTHER" id="PTHR30448">
    <property type="entry name" value="RNASE ADAPTER PROTEIN RAPZ"/>
    <property type="match status" value="1"/>
</dbReference>
<dbReference type="NCBIfam" id="NF003828">
    <property type="entry name" value="PRK05416.1"/>
    <property type="match status" value="1"/>
</dbReference>